<name>A0AAV7WKY6_PLEWA</name>
<reference evidence="2" key="1">
    <citation type="journal article" date="2022" name="bioRxiv">
        <title>Sequencing and chromosome-scale assembly of the giantPleurodeles waltlgenome.</title>
        <authorList>
            <person name="Brown T."/>
            <person name="Elewa A."/>
            <person name="Iarovenko S."/>
            <person name="Subramanian E."/>
            <person name="Araus A.J."/>
            <person name="Petzold A."/>
            <person name="Susuki M."/>
            <person name="Suzuki K.-i.T."/>
            <person name="Hayashi T."/>
            <person name="Toyoda A."/>
            <person name="Oliveira C."/>
            <person name="Osipova E."/>
            <person name="Leigh N.D."/>
            <person name="Simon A."/>
            <person name="Yun M.H."/>
        </authorList>
    </citation>
    <scope>NUCLEOTIDE SEQUENCE</scope>
    <source>
        <strain evidence="2">20211129_DDA</strain>
        <tissue evidence="2">Liver</tissue>
    </source>
</reference>
<proteinExistence type="predicted"/>
<keyword evidence="3" id="KW-1185">Reference proteome</keyword>
<evidence type="ECO:0000313" key="3">
    <source>
        <dbReference type="Proteomes" id="UP001066276"/>
    </source>
</evidence>
<gene>
    <name evidence="2" type="ORF">NDU88_002345</name>
</gene>
<evidence type="ECO:0000313" key="2">
    <source>
        <dbReference type="EMBL" id="KAJ1214728.1"/>
    </source>
</evidence>
<evidence type="ECO:0000256" key="1">
    <source>
        <dbReference type="SAM" id="MobiDB-lite"/>
    </source>
</evidence>
<feature type="region of interest" description="Disordered" evidence="1">
    <location>
        <begin position="123"/>
        <end position="156"/>
    </location>
</feature>
<dbReference type="Proteomes" id="UP001066276">
    <property type="component" value="Chromosome 1_1"/>
</dbReference>
<organism evidence="2 3">
    <name type="scientific">Pleurodeles waltl</name>
    <name type="common">Iberian ribbed newt</name>
    <dbReference type="NCBI Taxonomy" id="8319"/>
    <lineage>
        <taxon>Eukaryota</taxon>
        <taxon>Metazoa</taxon>
        <taxon>Chordata</taxon>
        <taxon>Craniata</taxon>
        <taxon>Vertebrata</taxon>
        <taxon>Euteleostomi</taxon>
        <taxon>Amphibia</taxon>
        <taxon>Batrachia</taxon>
        <taxon>Caudata</taxon>
        <taxon>Salamandroidea</taxon>
        <taxon>Salamandridae</taxon>
        <taxon>Pleurodelinae</taxon>
        <taxon>Pleurodeles</taxon>
    </lineage>
</organism>
<accession>A0AAV7WKY6</accession>
<protein>
    <submittedName>
        <fullName evidence="2">Uncharacterized protein</fullName>
    </submittedName>
</protein>
<dbReference type="EMBL" id="JANPWB010000001">
    <property type="protein sequence ID" value="KAJ1214728.1"/>
    <property type="molecule type" value="Genomic_DNA"/>
</dbReference>
<sequence length="170" mass="17980">MMNTVQVFQRLKISLRAWSEHFEHAKSTKRSRWWCDRTCLWSASTPRPGKTALQPRDPASADPDGFRTLARWGVPGERSGAAAEELLLAGPIERPRPQGPCWSVGARPLAGTRLGGIPISGGDTEGPAAGARGLGPGGAQVKRAGPGWEPASGGTDRATEVKNGGGVRFC</sequence>
<comment type="caution">
    <text evidence="2">The sequence shown here is derived from an EMBL/GenBank/DDBJ whole genome shotgun (WGS) entry which is preliminary data.</text>
</comment>
<dbReference type="AlphaFoldDB" id="A0AAV7WKY6"/>